<reference evidence="2 3" key="1">
    <citation type="submission" date="2017-07" db="EMBL/GenBank/DDBJ databases">
        <authorList>
            <person name="Talla V."/>
            <person name="Backstrom N."/>
        </authorList>
    </citation>
    <scope>NUCLEOTIDE SEQUENCE [LARGE SCALE GENOMIC DNA]</scope>
</reference>
<proteinExistence type="predicted"/>
<dbReference type="InterPro" id="IPR036682">
    <property type="entry name" value="OS_D_A10/PebIII_sf"/>
</dbReference>
<evidence type="ECO:0000313" key="2">
    <source>
        <dbReference type="EMBL" id="VVC97645.1"/>
    </source>
</evidence>
<accession>A0A5E4QHP3</accession>
<dbReference type="SUPFAM" id="SSF100910">
    <property type="entry name" value="Chemosensory protein Csp2"/>
    <property type="match status" value="1"/>
</dbReference>
<dbReference type="AlphaFoldDB" id="A0A5E4QHP3"/>
<dbReference type="InterPro" id="IPR005055">
    <property type="entry name" value="A10/PebIII"/>
</dbReference>
<feature type="chain" id="PRO_5022885241" evidence="1">
    <location>
        <begin position="16"/>
        <end position="116"/>
    </location>
</feature>
<sequence length="116" mass="13421">MKLVLLLCLFALAYGQDKYDLEDFNIEEVINNDRLILSYSKCFINKGPCTPEIKRIKDKIPEILETHCAKCTDKQKEIGKILFNKLKTDHPAAFKELAAFYDPTGKYQESFKDILN</sequence>
<dbReference type="EMBL" id="FZQP02003256">
    <property type="protein sequence ID" value="VVC97645.1"/>
    <property type="molecule type" value="Genomic_DNA"/>
</dbReference>
<dbReference type="Proteomes" id="UP000324832">
    <property type="component" value="Unassembled WGS sequence"/>
</dbReference>
<dbReference type="Gene3D" id="1.10.2080.10">
    <property type="entry name" value="Insect odorant-binding protein A10/Ejaculatory bulb-specific protein 3"/>
    <property type="match status" value="1"/>
</dbReference>
<dbReference type="Pfam" id="PF03392">
    <property type="entry name" value="OS-D"/>
    <property type="match status" value="1"/>
</dbReference>
<evidence type="ECO:0000313" key="3">
    <source>
        <dbReference type="Proteomes" id="UP000324832"/>
    </source>
</evidence>
<dbReference type="PANTHER" id="PTHR11257:SF12">
    <property type="entry name" value="EJACULATORY BULB-SPECIFIC PROTEIN 3-RELATED"/>
    <property type="match status" value="1"/>
</dbReference>
<organism evidence="2 3">
    <name type="scientific">Leptidea sinapis</name>
    <dbReference type="NCBI Taxonomy" id="189913"/>
    <lineage>
        <taxon>Eukaryota</taxon>
        <taxon>Metazoa</taxon>
        <taxon>Ecdysozoa</taxon>
        <taxon>Arthropoda</taxon>
        <taxon>Hexapoda</taxon>
        <taxon>Insecta</taxon>
        <taxon>Pterygota</taxon>
        <taxon>Neoptera</taxon>
        <taxon>Endopterygota</taxon>
        <taxon>Lepidoptera</taxon>
        <taxon>Glossata</taxon>
        <taxon>Ditrysia</taxon>
        <taxon>Papilionoidea</taxon>
        <taxon>Pieridae</taxon>
        <taxon>Dismorphiinae</taxon>
        <taxon>Leptidea</taxon>
    </lineage>
</organism>
<name>A0A5E4QHP3_9NEOP</name>
<protein>
    <submittedName>
        <fullName evidence="2">Uncharacterized protein</fullName>
    </submittedName>
</protein>
<keyword evidence="3" id="KW-1185">Reference proteome</keyword>
<dbReference type="PANTHER" id="PTHR11257">
    <property type="entry name" value="CHEMOSENSORY PROTEIN-RELATED"/>
    <property type="match status" value="1"/>
</dbReference>
<evidence type="ECO:0000256" key="1">
    <source>
        <dbReference type="SAM" id="SignalP"/>
    </source>
</evidence>
<feature type="signal peptide" evidence="1">
    <location>
        <begin position="1"/>
        <end position="15"/>
    </location>
</feature>
<keyword evidence="1" id="KW-0732">Signal</keyword>
<gene>
    <name evidence="2" type="ORF">LSINAPIS_LOCUS8876</name>
</gene>